<gene>
    <name evidence="1" type="ORF">RJ640_017008</name>
</gene>
<evidence type="ECO:0000313" key="2">
    <source>
        <dbReference type="Proteomes" id="UP001187471"/>
    </source>
</evidence>
<protein>
    <submittedName>
        <fullName evidence="1">Uncharacterized protein</fullName>
    </submittedName>
</protein>
<organism evidence="1 2">
    <name type="scientific">Escallonia rubra</name>
    <dbReference type="NCBI Taxonomy" id="112253"/>
    <lineage>
        <taxon>Eukaryota</taxon>
        <taxon>Viridiplantae</taxon>
        <taxon>Streptophyta</taxon>
        <taxon>Embryophyta</taxon>
        <taxon>Tracheophyta</taxon>
        <taxon>Spermatophyta</taxon>
        <taxon>Magnoliopsida</taxon>
        <taxon>eudicotyledons</taxon>
        <taxon>Gunneridae</taxon>
        <taxon>Pentapetalae</taxon>
        <taxon>asterids</taxon>
        <taxon>campanulids</taxon>
        <taxon>Escalloniales</taxon>
        <taxon>Escalloniaceae</taxon>
        <taxon>Escallonia</taxon>
    </lineage>
</organism>
<dbReference type="Proteomes" id="UP001187471">
    <property type="component" value="Unassembled WGS sequence"/>
</dbReference>
<proteinExistence type="predicted"/>
<reference evidence="1" key="1">
    <citation type="submission" date="2022-12" db="EMBL/GenBank/DDBJ databases">
        <title>Draft genome assemblies for two species of Escallonia (Escalloniales).</title>
        <authorList>
            <person name="Chanderbali A."/>
            <person name="Dervinis C."/>
            <person name="Anghel I."/>
            <person name="Soltis D."/>
            <person name="Soltis P."/>
            <person name="Zapata F."/>
        </authorList>
    </citation>
    <scope>NUCLEOTIDE SEQUENCE</scope>
    <source>
        <strain evidence="1">UCBG92.1500</strain>
        <tissue evidence="1">Leaf</tissue>
    </source>
</reference>
<keyword evidence="2" id="KW-1185">Reference proteome</keyword>
<dbReference type="EMBL" id="JAVXUO010002681">
    <property type="protein sequence ID" value="KAK2970631.1"/>
    <property type="molecule type" value="Genomic_DNA"/>
</dbReference>
<accession>A0AA88R0F5</accession>
<sequence length="78" mass="8711">MESNATTSNTKEKSEDDWDAEALFAAEEELALTATTFEQIDYENDWIVDSGCSNHMTACIVTVFNTPVSNSYNYGPYL</sequence>
<name>A0AA88R0F5_9ASTE</name>
<evidence type="ECO:0000313" key="1">
    <source>
        <dbReference type="EMBL" id="KAK2970631.1"/>
    </source>
</evidence>
<dbReference type="AlphaFoldDB" id="A0AA88R0F5"/>
<comment type="caution">
    <text evidence="1">The sequence shown here is derived from an EMBL/GenBank/DDBJ whole genome shotgun (WGS) entry which is preliminary data.</text>
</comment>